<feature type="signal peptide" evidence="2">
    <location>
        <begin position="1"/>
        <end position="24"/>
    </location>
</feature>
<evidence type="ECO:0000256" key="1">
    <source>
        <dbReference type="SAM" id="MobiDB-lite"/>
    </source>
</evidence>
<gene>
    <name evidence="4" type="primary">LOC100373105</name>
</gene>
<proteinExistence type="predicted"/>
<dbReference type="Proteomes" id="UP000694865">
    <property type="component" value="Unplaced"/>
</dbReference>
<accession>A0ABM0GL83</accession>
<dbReference type="RefSeq" id="XP_002732376.1">
    <property type="nucleotide sequence ID" value="XM_002732330.2"/>
</dbReference>
<keyword evidence="3" id="KW-1185">Reference proteome</keyword>
<dbReference type="GeneID" id="100373105"/>
<sequence length="125" mass="14105">MKLYLLPLVFMILLLFVLRDLVNADDEAVFGNAADDEMMQEKRYKWVVPGMGSNTASNKGSGRKRSDAEDDAQQFFSALHKPLLERVQQCRTLIADYEELLSSIGGQMKNNRKCGGWKSGWLANC</sequence>
<evidence type="ECO:0000313" key="3">
    <source>
        <dbReference type="Proteomes" id="UP000694865"/>
    </source>
</evidence>
<evidence type="ECO:0000313" key="4">
    <source>
        <dbReference type="RefSeq" id="XP_002732376.1"/>
    </source>
</evidence>
<reference evidence="4" key="1">
    <citation type="submission" date="2025-08" db="UniProtKB">
        <authorList>
            <consortium name="RefSeq"/>
        </authorList>
    </citation>
    <scope>IDENTIFICATION</scope>
    <source>
        <tissue evidence="4">Testes</tissue>
    </source>
</reference>
<evidence type="ECO:0000256" key="2">
    <source>
        <dbReference type="SAM" id="SignalP"/>
    </source>
</evidence>
<protein>
    <submittedName>
        <fullName evidence="4">Uncharacterized protein LOC100373105</fullName>
    </submittedName>
</protein>
<keyword evidence="2" id="KW-0732">Signal</keyword>
<feature type="chain" id="PRO_5045825424" evidence="2">
    <location>
        <begin position="25"/>
        <end position="125"/>
    </location>
</feature>
<feature type="region of interest" description="Disordered" evidence="1">
    <location>
        <begin position="50"/>
        <end position="69"/>
    </location>
</feature>
<organism evidence="3 4">
    <name type="scientific">Saccoglossus kowalevskii</name>
    <name type="common">Acorn worm</name>
    <dbReference type="NCBI Taxonomy" id="10224"/>
    <lineage>
        <taxon>Eukaryota</taxon>
        <taxon>Metazoa</taxon>
        <taxon>Hemichordata</taxon>
        <taxon>Enteropneusta</taxon>
        <taxon>Harrimaniidae</taxon>
        <taxon>Saccoglossus</taxon>
    </lineage>
</organism>
<name>A0ABM0GL83_SACKO</name>